<accession>A0A381WHM4</accession>
<gene>
    <name evidence="2" type="ORF">METZ01_LOCUS104833</name>
</gene>
<evidence type="ECO:0000256" key="1">
    <source>
        <dbReference type="SAM" id="MobiDB-lite"/>
    </source>
</evidence>
<organism evidence="2">
    <name type="scientific">marine metagenome</name>
    <dbReference type="NCBI Taxonomy" id="408172"/>
    <lineage>
        <taxon>unclassified sequences</taxon>
        <taxon>metagenomes</taxon>
        <taxon>ecological metagenomes</taxon>
    </lineage>
</organism>
<protein>
    <submittedName>
        <fullName evidence="2">Uncharacterized protein</fullName>
    </submittedName>
</protein>
<feature type="region of interest" description="Disordered" evidence="1">
    <location>
        <begin position="1"/>
        <end position="20"/>
    </location>
</feature>
<evidence type="ECO:0000313" key="2">
    <source>
        <dbReference type="EMBL" id="SVA51979.1"/>
    </source>
</evidence>
<feature type="compositionally biased region" description="Polar residues" evidence="1">
    <location>
        <begin position="10"/>
        <end position="19"/>
    </location>
</feature>
<dbReference type="EMBL" id="UINC01011834">
    <property type="protein sequence ID" value="SVA51979.1"/>
    <property type="molecule type" value="Genomic_DNA"/>
</dbReference>
<dbReference type="AlphaFoldDB" id="A0A381WHM4"/>
<name>A0A381WHM4_9ZZZZ</name>
<reference evidence="2" key="1">
    <citation type="submission" date="2018-05" db="EMBL/GenBank/DDBJ databases">
        <authorList>
            <person name="Lanie J.A."/>
            <person name="Ng W.-L."/>
            <person name="Kazmierczak K.M."/>
            <person name="Andrzejewski T.M."/>
            <person name="Davidsen T.M."/>
            <person name="Wayne K.J."/>
            <person name="Tettelin H."/>
            <person name="Glass J.I."/>
            <person name="Rusch D."/>
            <person name="Podicherti R."/>
            <person name="Tsui H.-C.T."/>
            <person name="Winkler M.E."/>
        </authorList>
    </citation>
    <scope>NUCLEOTIDE SEQUENCE</scope>
</reference>
<proteinExistence type="predicted"/>
<sequence length="86" mass="9519">MSIISVRTGAKNNTPNSNGPKRIKISNILFIENIYQISLQLVKLNNILNFSAIEIFMRIINGQLTNLLIKKCQLFPGSSVGRANGC</sequence>